<keyword evidence="3 9" id="KW-0812">Transmembrane</keyword>
<sequence length="1460" mass="168350">MCVTEDWATTETKSERETMLNIAKINRKITISCTLVCKTVGLSFVLLRLVTIPYRDDKLIYRGYFFYNTTVSPNFELTQIGQVVAVIYVAITYAAVDNFIVLLVLHACGQLLNLKDNLRNLHLVARKDIQLTLEKIVEKHNYIAWFSETVENCFNVMLLIQMLGSIIQVCFQTFQGITSLEEELEQYMILQLVFLSLYTVSVMVQLLLYCYMGERLASESIDIADTAYNCEWYSLPPKDARLLLIIMCRSVSSPLKLTAGKFCWFTILLYSQSTDIAETAYHCEWYNLPPKNARLLVIIMCRAVSSPLKLTAGKFCWFTILLYSQVVKTSVSYLSVLHATKDLNYLFASNPYFMKLVGIWPEERKWNRPSSYVFFLPFLTMLCFLWVPQTVNLPLIAHDLNLVVENLSMGNMTVTIALTKAIVFWKNGDSLKSLLRCIAKDWATVETKTGRERMMNIARFTRKITIGSLILCHVVIIAYMLLRLFSLKYSDNKLFFRGYFPYDVTISPNYELTMIGQAIATTCSTIFYSTVDTFITMLILHACGQLSNLKEDLMKIHLYDKNNLHRTLKKIVQKHEYVNRFSETVENCFNVMFLVQMLGFMIQLCFQSFQAIMSFEEEVVQRMVLQIVFLCIYVAGVMMQLFLYCYVGEKLMLESIDIADTAYSCEWYSLPPKNARLLVIVMCRAVSLPLKLTAGKFCWFTILLYSQFAWNRYLMKIMGIWPEERKWNRPSSYVVLLPFLTMLCFLWGPQTINLPLIAHDLDLVVENLSLGNMTVTIALTKAVIFWTKGESLKSLLRCIAKDWATVETKTGRERMVNIARISRTTTIACLILCHFVIIAYMLLRLFSLKYSDNKLFFRGYFPYDVTISPNYELTMIGQAIAMTCSTILYSTVDTFITMLILHACGQLSNLKEDLMKIHLYDKNNLHRTLKKIVQKHDCVNRFSETVENCFNVMLLIQMLGCIIQLCFQTFQAIMSFEEEVEQRMAFQIVFLCIYTVCVMVQLFLYCYVGERLTFETTNVEKEVSHIFVGLIAIVGFCILDEDKKLDLNYQLGWNRYTMKFTGIWPEERKWNRPSSYVVLIPCLLMLCFGCGPQTVNLPFIAHDLNLVVENLSMANMTVTISLVKTITFWIHGKPRLMKLQIPTKLTETITLFLPLQALKFLLKCIAEDWATVETKTERETMVNVASIVRKATISCTMVCELVAVFYVSLRLFLLKSSDNNLIYRGYFLYNTSVSPNYELTMIGQALAAVYGAAVYAAVDTFVAMLVLHACGQLSNLKDDLKDIHMYDRDDLQARLKKIVDKHNYISGFVSSSLFRLLRVTLIVRRNDRELFQPDASVSNARVHHSAVFPVFPSHHEQFMVFQIAFLCFYVTCAMMQLYLYCYVGERLAFESTEVADTAYGCEWYNFSPENARLLIIIMCRARSSPLMITAGKFCWFTILLYSQVLKTSMSYISVLYAMQS</sequence>
<evidence type="ECO:0000256" key="6">
    <source>
        <dbReference type="ARBA" id="ARBA00023136"/>
    </source>
</evidence>
<feature type="transmembrane region" description="Helical" evidence="9">
    <location>
        <begin position="1023"/>
        <end position="1039"/>
    </location>
</feature>
<evidence type="ECO:0000256" key="7">
    <source>
        <dbReference type="ARBA" id="ARBA00023170"/>
    </source>
</evidence>
<gene>
    <name evidence="10" type="ORF">WN51_02656</name>
</gene>
<feature type="transmembrane region" description="Helical" evidence="9">
    <location>
        <begin position="624"/>
        <end position="644"/>
    </location>
</feature>
<feature type="transmembrane region" description="Helical" evidence="9">
    <location>
        <begin position="952"/>
        <end position="973"/>
    </location>
</feature>
<feature type="transmembrane region" description="Helical" evidence="9">
    <location>
        <begin position="80"/>
        <end position="105"/>
    </location>
</feature>
<dbReference type="GO" id="GO:0005886">
    <property type="term" value="C:plasma membrane"/>
    <property type="evidence" value="ECO:0007669"/>
    <property type="project" value="UniProtKB-SubCell"/>
</dbReference>
<evidence type="ECO:0000256" key="1">
    <source>
        <dbReference type="ARBA" id="ARBA00004141"/>
    </source>
</evidence>
<keyword evidence="4" id="KW-0552">Olfaction</keyword>
<proteinExistence type="predicted"/>
<keyword evidence="5 9" id="KW-1133">Transmembrane helix</keyword>
<evidence type="ECO:0000256" key="3">
    <source>
        <dbReference type="ARBA" id="ARBA00022692"/>
    </source>
</evidence>
<feature type="transmembrane region" description="Helical" evidence="9">
    <location>
        <begin position="407"/>
        <end position="425"/>
    </location>
</feature>
<organism evidence="10 11">
    <name type="scientific">Melipona quadrifasciata</name>
    <dbReference type="NCBI Taxonomy" id="166423"/>
    <lineage>
        <taxon>Eukaryota</taxon>
        <taxon>Metazoa</taxon>
        <taxon>Ecdysozoa</taxon>
        <taxon>Arthropoda</taxon>
        <taxon>Hexapoda</taxon>
        <taxon>Insecta</taxon>
        <taxon>Pterygota</taxon>
        <taxon>Neoptera</taxon>
        <taxon>Endopterygota</taxon>
        <taxon>Hymenoptera</taxon>
        <taxon>Apocrita</taxon>
        <taxon>Aculeata</taxon>
        <taxon>Apoidea</taxon>
        <taxon>Anthophila</taxon>
        <taxon>Apidae</taxon>
        <taxon>Melipona</taxon>
    </lineage>
</organism>
<feature type="transmembrane region" description="Helical" evidence="9">
    <location>
        <begin position="156"/>
        <end position="177"/>
    </location>
</feature>
<comment type="subcellular location">
    <subcellularLocation>
        <location evidence="1">Membrane</location>
        <topology evidence="1">Multi-pass membrane protein</topology>
    </subcellularLocation>
</comment>
<protein>
    <submittedName>
        <fullName evidence="10">Putative odorant receptor 13a</fullName>
    </submittedName>
</protein>
<reference evidence="10 11" key="1">
    <citation type="submission" date="2015-07" db="EMBL/GenBank/DDBJ databases">
        <title>The genome of Melipona quadrifasciata.</title>
        <authorList>
            <person name="Pan H."/>
            <person name="Kapheim K."/>
        </authorList>
    </citation>
    <scope>NUCLEOTIDE SEQUENCE [LARGE SCALE GENOMIC DNA]</scope>
    <source>
        <strain evidence="10">0111107301</strain>
        <tissue evidence="10">Whole body</tissue>
    </source>
</reference>
<evidence type="ECO:0000313" key="10">
    <source>
        <dbReference type="EMBL" id="KOX70600.1"/>
    </source>
</evidence>
<dbReference type="GO" id="GO:0005549">
    <property type="term" value="F:odorant binding"/>
    <property type="evidence" value="ECO:0007669"/>
    <property type="project" value="InterPro"/>
</dbReference>
<evidence type="ECO:0000256" key="9">
    <source>
        <dbReference type="SAM" id="Phobius"/>
    </source>
</evidence>
<feature type="transmembrane region" description="Helical" evidence="9">
    <location>
        <begin position="1358"/>
        <end position="1381"/>
    </location>
</feature>
<name>A0A0M8ZT51_9HYME</name>
<accession>A0A0M8ZT51</accession>
<evidence type="ECO:0000256" key="2">
    <source>
        <dbReference type="ARBA" id="ARBA00022606"/>
    </source>
</evidence>
<evidence type="ECO:0000256" key="8">
    <source>
        <dbReference type="ARBA" id="ARBA00023224"/>
    </source>
</evidence>
<feature type="transmembrane region" description="Helical" evidence="9">
    <location>
        <begin position="29"/>
        <end position="50"/>
    </location>
</feature>
<feature type="transmembrane region" description="Helical" evidence="9">
    <location>
        <begin position="370"/>
        <end position="387"/>
    </location>
</feature>
<feature type="transmembrane region" description="Helical" evidence="9">
    <location>
        <begin position="1245"/>
        <end position="1267"/>
    </location>
</feature>
<feature type="transmembrane region" description="Helical" evidence="9">
    <location>
        <begin position="985"/>
        <end position="1003"/>
    </location>
</feature>
<feature type="transmembrane region" description="Helical" evidence="9">
    <location>
        <begin position="1076"/>
        <end position="1101"/>
    </location>
</feature>
<evidence type="ECO:0000256" key="5">
    <source>
        <dbReference type="ARBA" id="ARBA00022989"/>
    </source>
</evidence>
<dbReference type="PANTHER" id="PTHR21137">
    <property type="entry name" value="ODORANT RECEPTOR"/>
    <property type="match status" value="1"/>
</dbReference>
<feature type="transmembrane region" description="Helical" evidence="9">
    <location>
        <begin position="464"/>
        <end position="485"/>
    </location>
</feature>
<feature type="transmembrane region" description="Helical" evidence="9">
    <location>
        <begin position="1191"/>
        <end position="1213"/>
    </location>
</feature>
<feature type="transmembrane region" description="Helical" evidence="9">
    <location>
        <begin position="731"/>
        <end position="748"/>
    </location>
</feature>
<keyword evidence="6 9" id="KW-0472">Membrane</keyword>
<dbReference type="EMBL" id="KQ435859">
    <property type="protein sequence ID" value="KOX70600.1"/>
    <property type="molecule type" value="Genomic_DNA"/>
</dbReference>
<dbReference type="OrthoDB" id="6617147at2759"/>
<keyword evidence="7 10" id="KW-0675">Receptor</keyword>
<feature type="transmembrane region" description="Helical" evidence="9">
    <location>
        <begin position="1113"/>
        <end position="1130"/>
    </location>
</feature>
<dbReference type="Pfam" id="PF02949">
    <property type="entry name" value="7tm_6"/>
    <property type="match status" value="6"/>
</dbReference>
<dbReference type="Proteomes" id="UP000053105">
    <property type="component" value="Unassembled WGS sequence"/>
</dbReference>
<keyword evidence="8" id="KW-0807">Transducer</keyword>
<keyword evidence="11" id="KW-1185">Reference proteome</keyword>
<feature type="transmembrane region" description="Helical" evidence="9">
    <location>
        <begin position="768"/>
        <end position="787"/>
    </location>
</feature>
<dbReference type="InterPro" id="IPR004117">
    <property type="entry name" value="7tm6_olfct_rcpt"/>
</dbReference>
<feature type="transmembrane region" description="Helical" evidence="9">
    <location>
        <begin position="1433"/>
        <end position="1458"/>
    </location>
</feature>
<evidence type="ECO:0000256" key="4">
    <source>
        <dbReference type="ARBA" id="ARBA00022725"/>
    </source>
</evidence>
<keyword evidence="2" id="KW-0716">Sensory transduction</keyword>
<dbReference type="GO" id="GO:0004984">
    <property type="term" value="F:olfactory receptor activity"/>
    <property type="evidence" value="ECO:0007669"/>
    <property type="project" value="InterPro"/>
</dbReference>
<feature type="transmembrane region" description="Helical" evidence="9">
    <location>
        <begin position="591"/>
        <end position="612"/>
    </location>
</feature>
<evidence type="ECO:0000313" key="11">
    <source>
        <dbReference type="Proteomes" id="UP000053105"/>
    </source>
</evidence>
<feature type="transmembrane region" description="Helical" evidence="9">
    <location>
        <begin position="824"/>
        <end position="843"/>
    </location>
</feature>
<dbReference type="PANTHER" id="PTHR21137:SF42">
    <property type="entry name" value="ODORANT RECEPTOR 83A"/>
    <property type="match status" value="1"/>
</dbReference>
<dbReference type="GO" id="GO:0007165">
    <property type="term" value="P:signal transduction"/>
    <property type="evidence" value="ECO:0007669"/>
    <property type="project" value="UniProtKB-KW"/>
</dbReference>
<feature type="transmembrane region" description="Helical" evidence="9">
    <location>
        <begin position="189"/>
        <end position="211"/>
    </location>
</feature>